<dbReference type="PROSITE" id="PS51186">
    <property type="entry name" value="GNAT"/>
    <property type="match status" value="1"/>
</dbReference>
<evidence type="ECO:0000313" key="2">
    <source>
        <dbReference type="EMBL" id="XCI28259.1"/>
    </source>
</evidence>
<evidence type="ECO:0000259" key="1">
    <source>
        <dbReference type="PROSITE" id="PS51186"/>
    </source>
</evidence>
<sequence>MSLMLENLSLKPITEDNLDDLLSLQNEIVKQINSDEMFEPETKDGLLPLIENDKIYILGCYTDQTLIAYGTLLFPKFDKENLGYDLEFAKEELPFVAHVDSIAVHPKYRGLGLQTFIGNYLGSIAKNQGFKHLMSTVSPDNFHSINNVFKQGYKIKKLTSKYGGKKRYIFYKEVK</sequence>
<dbReference type="CDD" id="cd04301">
    <property type="entry name" value="NAT_SF"/>
    <property type="match status" value="1"/>
</dbReference>
<dbReference type="RefSeq" id="WP_353892832.1">
    <property type="nucleotide sequence ID" value="NZ_CP159485.1"/>
</dbReference>
<organism evidence="2">
    <name type="scientific">Proteinivorax hydrogeniformans</name>
    <dbReference type="NCBI Taxonomy" id="1826727"/>
    <lineage>
        <taxon>Bacteria</taxon>
        <taxon>Bacillati</taxon>
        <taxon>Bacillota</taxon>
        <taxon>Clostridia</taxon>
        <taxon>Eubacteriales</taxon>
        <taxon>Proteinivoracaceae</taxon>
        <taxon>Proteinivorax</taxon>
    </lineage>
</organism>
<proteinExistence type="predicted"/>
<dbReference type="SUPFAM" id="SSF55729">
    <property type="entry name" value="Acyl-CoA N-acyltransferases (Nat)"/>
    <property type="match status" value="1"/>
</dbReference>
<accession>A0AAU8HRS7</accession>
<gene>
    <name evidence="2" type="ORF">PRVXH_002211</name>
</gene>
<dbReference type="Gene3D" id="3.40.630.30">
    <property type="match status" value="1"/>
</dbReference>
<protein>
    <submittedName>
        <fullName evidence="2">GNAT family N-acetyltransferase</fullName>
    </submittedName>
</protein>
<dbReference type="GO" id="GO:0016747">
    <property type="term" value="F:acyltransferase activity, transferring groups other than amino-acyl groups"/>
    <property type="evidence" value="ECO:0007669"/>
    <property type="project" value="InterPro"/>
</dbReference>
<dbReference type="EMBL" id="CP159485">
    <property type="protein sequence ID" value="XCI28259.1"/>
    <property type="molecule type" value="Genomic_DNA"/>
</dbReference>
<reference evidence="2" key="2">
    <citation type="submission" date="2024-06" db="EMBL/GenBank/DDBJ databases">
        <authorList>
            <person name="Petrova K.O."/>
            <person name="Toshchakov S.V."/>
            <person name="Boltjanskaja Y.V."/>
            <person name="Kevbrin V.V."/>
        </authorList>
    </citation>
    <scope>NUCLEOTIDE SEQUENCE</scope>
    <source>
        <strain evidence="2">Z-710</strain>
    </source>
</reference>
<dbReference type="Pfam" id="PF00583">
    <property type="entry name" value="Acetyltransf_1"/>
    <property type="match status" value="1"/>
</dbReference>
<dbReference type="InterPro" id="IPR000182">
    <property type="entry name" value="GNAT_dom"/>
</dbReference>
<dbReference type="InterPro" id="IPR016181">
    <property type="entry name" value="Acyl_CoA_acyltransferase"/>
</dbReference>
<reference evidence="2" key="1">
    <citation type="journal article" date="2018" name="Antonie Van Leeuwenhoek">
        <title>Proteinivorax hydrogeniformans sp. nov., an anaerobic, haloalkaliphilic bacterium fermenting proteinaceous compounds with high hydrogen production.</title>
        <authorList>
            <person name="Boltyanskaya Y."/>
            <person name="Detkova E."/>
            <person name="Pimenov N."/>
            <person name="Kevbrin V."/>
        </authorList>
    </citation>
    <scope>NUCLEOTIDE SEQUENCE</scope>
    <source>
        <strain evidence="2">Z-710</strain>
    </source>
</reference>
<feature type="domain" description="N-acetyltransferase" evidence="1">
    <location>
        <begin position="8"/>
        <end position="175"/>
    </location>
</feature>
<name>A0AAU8HRS7_9FIRM</name>
<dbReference type="AlphaFoldDB" id="A0AAU8HRS7"/>